<comment type="caution">
    <text evidence="1">The sequence shown here is derived from an EMBL/GenBank/DDBJ whole genome shotgun (WGS) entry which is preliminary data.</text>
</comment>
<gene>
    <name evidence="1" type="ORF">ACFFP1_05180</name>
</gene>
<dbReference type="Proteomes" id="UP001589702">
    <property type="component" value="Unassembled WGS sequence"/>
</dbReference>
<evidence type="ECO:0000313" key="1">
    <source>
        <dbReference type="EMBL" id="MFB9818890.1"/>
    </source>
</evidence>
<sequence length="272" mass="28291">MIGEGAAVPVFTSLPAYRAAAAELPLSTRLTTTVGGSVAVVPGAGEWWKEAAEARRQSAAAIVVVDPVEAPASAVEMLHQRCKGIPVIVERPRLRSDVVADARAGRAGIPARVVMVECASLDSEFEAVVRDAIGWARVFDGGSLRVRSVSATPRSRMGLLESASAAGALPIALSATTLAGREEGGLVRVLVLAEVLSSVTVDVPAGLMCVENSTSEGTLRMSTRFEASARLSLRRALEALASGEALADLEELLHDSRLAAAFSRPIQGDGLE</sequence>
<reference evidence="1 2" key="1">
    <citation type="submission" date="2024-09" db="EMBL/GenBank/DDBJ databases">
        <authorList>
            <person name="Sun Q."/>
            <person name="Mori K."/>
        </authorList>
    </citation>
    <scope>NUCLEOTIDE SEQUENCE [LARGE SCALE GENOMIC DNA]</scope>
    <source>
        <strain evidence="1 2">JCM 1334</strain>
    </source>
</reference>
<organism evidence="1 2">
    <name type="scientific">Arthrobacter ramosus</name>
    <dbReference type="NCBI Taxonomy" id="1672"/>
    <lineage>
        <taxon>Bacteria</taxon>
        <taxon>Bacillati</taxon>
        <taxon>Actinomycetota</taxon>
        <taxon>Actinomycetes</taxon>
        <taxon>Micrococcales</taxon>
        <taxon>Micrococcaceae</taxon>
        <taxon>Arthrobacter</taxon>
    </lineage>
</organism>
<proteinExistence type="predicted"/>
<dbReference type="RefSeq" id="WP_234748582.1">
    <property type="nucleotide sequence ID" value="NZ_BAAAWN010000001.1"/>
</dbReference>
<dbReference type="EMBL" id="JBHMBC010000007">
    <property type="protein sequence ID" value="MFB9818890.1"/>
    <property type="molecule type" value="Genomic_DNA"/>
</dbReference>
<name>A0ABV5XXH3_ARTRM</name>
<keyword evidence="2" id="KW-1185">Reference proteome</keyword>
<accession>A0ABV5XXH3</accession>
<protein>
    <submittedName>
        <fullName evidence="1">Uncharacterized protein</fullName>
    </submittedName>
</protein>
<evidence type="ECO:0000313" key="2">
    <source>
        <dbReference type="Proteomes" id="UP001589702"/>
    </source>
</evidence>